<evidence type="ECO:0000313" key="1">
    <source>
        <dbReference type="EMBL" id="RVW97089.1"/>
    </source>
</evidence>
<reference evidence="1 2" key="1">
    <citation type="journal article" date="2018" name="PLoS Genet.">
        <title>Population sequencing reveals clonal diversity and ancestral inbreeding in the grapevine cultivar Chardonnay.</title>
        <authorList>
            <person name="Roach M.J."/>
            <person name="Johnson D.L."/>
            <person name="Bohlmann J."/>
            <person name="van Vuuren H.J."/>
            <person name="Jones S.J."/>
            <person name="Pretorius I.S."/>
            <person name="Schmidt S.A."/>
            <person name="Borneman A.R."/>
        </authorList>
    </citation>
    <scope>NUCLEOTIDE SEQUENCE [LARGE SCALE GENOMIC DNA]</scope>
    <source>
        <strain evidence="2">cv. Chardonnay</strain>
        <tissue evidence="1">Leaf</tissue>
    </source>
</reference>
<gene>
    <name evidence="1" type="ORF">CK203_029986</name>
</gene>
<dbReference type="Proteomes" id="UP000288805">
    <property type="component" value="Unassembled WGS sequence"/>
</dbReference>
<dbReference type="EMBL" id="QGNW01000103">
    <property type="protein sequence ID" value="RVW97089.1"/>
    <property type="molecule type" value="Genomic_DNA"/>
</dbReference>
<protein>
    <submittedName>
        <fullName evidence="1">Uncharacterized protein</fullName>
    </submittedName>
</protein>
<sequence>MSKRMLVVSTKLVNIAFLELHPNEDQAISYYFREVYVSLGVKEKSTIGSHGNPLSEHHYKGDGLMLFNCNGLIPMTYSFNGGWLETFGQEIHADLVGRELRKVIDGENVTITNLEAKFVPRG</sequence>
<evidence type="ECO:0000313" key="2">
    <source>
        <dbReference type="Proteomes" id="UP000288805"/>
    </source>
</evidence>
<proteinExistence type="predicted"/>
<dbReference type="AlphaFoldDB" id="A0A438IK38"/>
<organism evidence="1 2">
    <name type="scientific">Vitis vinifera</name>
    <name type="common">Grape</name>
    <dbReference type="NCBI Taxonomy" id="29760"/>
    <lineage>
        <taxon>Eukaryota</taxon>
        <taxon>Viridiplantae</taxon>
        <taxon>Streptophyta</taxon>
        <taxon>Embryophyta</taxon>
        <taxon>Tracheophyta</taxon>
        <taxon>Spermatophyta</taxon>
        <taxon>Magnoliopsida</taxon>
        <taxon>eudicotyledons</taxon>
        <taxon>Gunneridae</taxon>
        <taxon>Pentapetalae</taxon>
        <taxon>rosids</taxon>
        <taxon>Vitales</taxon>
        <taxon>Vitaceae</taxon>
        <taxon>Viteae</taxon>
        <taxon>Vitis</taxon>
    </lineage>
</organism>
<name>A0A438IK38_VITVI</name>
<accession>A0A438IK38</accession>
<comment type="caution">
    <text evidence="1">The sequence shown here is derived from an EMBL/GenBank/DDBJ whole genome shotgun (WGS) entry which is preliminary data.</text>
</comment>